<keyword evidence="3" id="KW-1185">Reference proteome</keyword>
<gene>
    <name evidence="2" type="ORF">L2689_04920</name>
</gene>
<dbReference type="InterPro" id="IPR036078">
    <property type="entry name" value="Spo11/TopoVI_A_sf"/>
</dbReference>
<accession>A0ABT0KYP1</accession>
<reference evidence="2 3" key="1">
    <citation type="submission" date="2022-01" db="EMBL/GenBank/DDBJ databases">
        <title>Whole genome-based taxonomy of the Shewanellaceae.</title>
        <authorList>
            <person name="Martin-Rodriguez A.J."/>
        </authorList>
    </citation>
    <scope>NUCLEOTIDE SEQUENCE [LARGE SCALE GENOMIC DNA]</scope>
    <source>
        <strain evidence="2 3">JCM 17801</strain>
    </source>
</reference>
<dbReference type="Pfam" id="PF23947">
    <property type="entry name" value="DUF7281"/>
    <property type="match status" value="1"/>
</dbReference>
<evidence type="ECO:0000313" key="3">
    <source>
        <dbReference type="Proteomes" id="UP001203212"/>
    </source>
</evidence>
<feature type="domain" description="DUF7281" evidence="1">
    <location>
        <begin position="118"/>
        <end position="290"/>
    </location>
</feature>
<organism evidence="2 3">
    <name type="scientific">Shewanella aestuarii</name>
    <dbReference type="NCBI Taxonomy" id="1028752"/>
    <lineage>
        <taxon>Bacteria</taxon>
        <taxon>Pseudomonadati</taxon>
        <taxon>Pseudomonadota</taxon>
        <taxon>Gammaproteobacteria</taxon>
        <taxon>Alteromonadales</taxon>
        <taxon>Shewanellaceae</taxon>
        <taxon>Shewanella</taxon>
    </lineage>
</organism>
<protein>
    <recommendedName>
        <fullName evidence="1">DUF7281 domain-containing protein</fullName>
    </recommendedName>
</protein>
<dbReference type="RefSeq" id="WP_188840165.1">
    <property type="nucleotide sequence ID" value="NZ_BMOT01000002.1"/>
</dbReference>
<dbReference type="InterPro" id="IPR055705">
    <property type="entry name" value="DUF7281"/>
</dbReference>
<dbReference type="Proteomes" id="UP001203212">
    <property type="component" value="Unassembled WGS sequence"/>
</dbReference>
<dbReference type="EMBL" id="JAKILK010000002">
    <property type="protein sequence ID" value="MCL1116588.1"/>
    <property type="molecule type" value="Genomic_DNA"/>
</dbReference>
<dbReference type="SUPFAM" id="SSF56726">
    <property type="entry name" value="DNA topoisomerase IV, alpha subunit"/>
    <property type="match status" value="1"/>
</dbReference>
<evidence type="ECO:0000259" key="1">
    <source>
        <dbReference type="Pfam" id="PF23947"/>
    </source>
</evidence>
<name>A0ABT0KYP1_9GAMM</name>
<proteinExistence type="predicted"/>
<comment type="caution">
    <text evidence="2">The sequence shown here is derived from an EMBL/GenBank/DDBJ whole genome shotgun (WGS) entry which is preliminary data.</text>
</comment>
<evidence type="ECO:0000313" key="2">
    <source>
        <dbReference type="EMBL" id="MCL1116588.1"/>
    </source>
</evidence>
<sequence>MAKLTKTQFNAIKTVVINRSPRTKFSNNWQKVFEQFAIGEPDGAGKYLYFSGRDHDLLREMAQVDTGFDVQNINFNQPRNTLAAQGKKEKYANIRPDANYVLIHLPQDCYPPLAGQYSLRMTVEQAVAIVAELQLQHVIVVENLDSFDGITHFSFDDNLKAIFQHAMVVYRGSGMHSPAGCKRLLDEIAHDETLQTRVKVGAFTDLDPAGIQIAHLLQDCVFVITPVSANEAIQPLLKFNDADDFDKQWRQQHYLNKVELHGWRNLANCLQQYRISIKQQHMLAHGLLLTALPIKTPQR</sequence>